<keyword evidence="1" id="KW-0812">Transmembrane</keyword>
<dbReference type="AlphaFoldDB" id="V4UDQ9"/>
<organism evidence="2 3">
    <name type="scientific">Citrus clementina</name>
    <name type="common">Clementine</name>
    <name type="synonym">Citrus deliciosa x Citrus sinensis</name>
    <dbReference type="NCBI Taxonomy" id="85681"/>
    <lineage>
        <taxon>Eukaryota</taxon>
        <taxon>Viridiplantae</taxon>
        <taxon>Streptophyta</taxon>
        <taxon>Embryophyta</taxon>
        <taxon>Tracheophyta</taxon>
        <taxon>Spermatophyta</taxon>
        <taxon>Magnoliopsida</taxon>
        <taxon>eudicotyledons</taxon>
        <taxon>Gunneridae</taxon>
        <taxon>Pentapetalae</taxon>
        <taxon>rosids</taxon>
        <taxon>malvids</taxon>
        <taxon>Sapindales</taxon>
        <taxon>Rutaceae</taxon>
        <taxon>Aurantioideae</taxon>
        <taxon>Citrus</taxon>
    </lineage>
</organism>
<accession>V4UDQ9</accession>
<keyword evidence="1" id="KW-1133">Transmembrane helix</keyword>
<dbReference type="Gramene" id="ESR60421">
    <property type="protein sequence ID" value="ESR60421"/>
    <property type="gene ID" value="CICLE_v10018384mg"/>
</dbReference>
<gene>
    <name evidence="2" type="ORF">CICLE_v10018384mg</name>
</gene>
<dbReference type="EMBL" id="KI536312">
    <property type="protein sequence ID" value="ESR60421.1"/>
    <property type="molecule type" value="Genomic_DNA"/>
</dbReference>
<name>V4UDQ9_CITCL</name>
<reference evidence="2 3" key="1">
    <citation type="submission" date="2013-10" db="EMBL/GenBank/DDBJ databases">
        <authorList>
            <consortium name="International Citrus Genome Consortium"/>
            <person name="Jenkins J."/>
            <person name="Schmutz J."/>
            <person name="Prochnik S."/>
            <person name="Rokhsar D."/>
            <person name="Gmitter F."/>
            <person name="Ollitrault P."/>
            <person name="Machado M."/>
            <person name="Talon M."/>
            <person name="Wincker P."/>
            <person name="Jaillon O."/>
            <person name="Morgante M."/>
        </authorList>
    </citation>
    <scope>NUCLEOTIDE SEQUENCE</scope>
    <source>
        <strain evidence="3">cv. Clemenules</strain>
    </source>
</reference>
<keyword evidence="3" id="KW-1185">Reference proteome</keyword>
<evidence type="ECO:0000256" key="1">
    <source>
        <dbReference type="SAM" id="Phobius"/>
    </source>
</evidence>
<sequence>MVSKSVLVKGILFDSPYVIAFVSTFNFCLLSLCGFSFYLPSPVWLGPHDKPTLYQFYISGFLLWFGPYPQASLAMK</sequence>
<feature type="transmembrane region" description="Helical" evidence="1">
    <location>
        <begin position="17"/>
        <end position="39"/>
    </location>
</feature>
<evidence type="ECO:0000313" key="3">
    <source>
        <dbReference type="Proteomes" id="UP000030687"/>
    </source>
</evidence>
<dbReference type="InParanoid" id="V4UDQ9"/>
<protein>
    <submittedName>
        <fullName evidence="2">Uncharacterized protein</fullName>
    </submittedName>
</protein>
<dbReference type="Proteomes" id="UP000030687">
    <property type="component" value="Unassembled WGS sequence"/>
</dbReference>
<keyword evidence="1" id="KW-0472">Membrane</keyword>
<evidence type="ECO:0000313" key="2">
    <source>
        <dbReference type="EMBL" id="ESR60421.1"/>
    </source>
</evidence>
<proteinExistence type="predicted"/>
<dbReference type="KEGG" id="cic:CICLE_v10018384mg"/>
<feature type="transmembrane region" description="Helical" evidence="1">
    <location>
        <begin position="51"/>
        <end position="68"/>
    </location>
</feature>